<dbReference type="GO" id="GO:0008312">
    <property type="term" value="F:7S RNA binding"/>
    <property type="evidence" value="ECO:0007669"/>
    <property type="project" value="UniProtKB-UniRule"/>
</dbReference>
<evidence type="ECO:0000256" key="7">
    <source>
        <dbReference type="RuleBase" id="RU368100"/>
    </source>
</evidence>
<gene>
    <name evidence="9" type="ORF">AKO1_014025</name>
</gene>
<dbReference type="InterPro" id="IPR009018">
    <property type="entry name" value="Signal_recog_particle_SRP9/14"/>
</dbReference>
<comment type="function">
    <text evidence="7">Component of the signal recognition particle (SRP) complex, a ribonucleoprotein complex that mediates the cotranslational targeting of secretory and membrane proteins to the endoplasmic reticulum (ER). SRP9 together with SRP14 and the Alu portion of the SRP RNA, constitutes the elongation arrest domain of SRP. The complex of SRP9 and SRP14 is required for SRP RNA binding.</text>
</comment>
<dbReference type="GO" id="GO:0005786">
    <property type="term" value="C:signal recognition particle, endoplasmic reticulum targeting"/>
    <property type="evidence" value="ECO:0007669"/>
    <property type="project" value="UniProtKB-UniRule"/>
</dbReference>
<dbReference type="SUPFAM" id="SSF54762">
    <property type="entry name" value="Signal recognition particle alu RNA binding heterodimer, SRP9/14"/>
    <property type="match status" value="1"/>
</dbReference>
<keyword evidence="3 7" id="KW-0963">Cytoplasm</keyword>
<comment type="caution">
    <text evidence="9">The sequence shown here is derived from an EMBL/GenBank/DDBJ whole genome shotgun (WGS) entry which is preliminary data.</text>
</comment>
<feature type="compositionally biased region" description="Polar residues" evidence="8">
    <location>
        <begin position="135"/>
        <end position="151"/>
    </location>
</feature>
<keyword evidence="6 7" id="KW-0687">Ribonucleoprotein</keyword>
<evidence type="ECO:0000256" key="2">
    <source>
        <dbReference type="ARBA" id="ARBA00010349"/>
    </source>
</evidence>
<keyword evidence="4 7" id="KW-0694">RNA-binding</keyword>
<feature type="compositionally biased region" description="Basic and acidic residues" evidence="8">
    <location>
        <begin position="152"/>
        <end position="165"/>
    </location>
</feature>
<keyword evidence="5 7" id="KW-0733">Signal recognition particle</keyword>
<reference evidence="9 10" key="1">
    <citation type="submission" date="2024-03" db="EMBL/GenBank/DDBJ databases">
        <title>The Acrasis kona genome and developmental transcriptomes reveal deep origins of eukaryotic multicellular pathways.</title>
        <authorList>
            <person name="Sheikh S."/>
            <person name="Fu C.-J."/>
            <person name="Brown M.W."/>
            <person name="Baldauf S.L."/>
        </authorList>
    </citation>
    <scope>NUCLEOTIDE SEQUENCE [LARGE SCALE GENOMIC DNA]</scope>
    <source>
        <strain evidence="9 10">ATCC MYA-3509</strain>
    </source>
</reference>
<evidence type="ECO:0000256" key="5">
    <source>
        <dbReference type="ARBA" id="ARBA00023135"/>
    </source>
</evidence>
<evidence type="ECO:0000313" key="9">
    <source>
        <dbReference type="EMBL" id="KAL0483789.1"/>
    </source>
</evidence>
<evidence type="ECO:0000256" key="8">
    <source>
        <dbReference type="SAM" id="MobiDB-lite"/>
    </source>
</evidence>
<keyword evidence="10" id="KW-1185">Reference proteome</keyword>
<comment type="similarity">
    <text evidence="2 7">Belongs to the SRP14 family.</text>
</comment>
<dbReference type="EMBL" id="JAOPGA020000995">
    <property type="protein sequence ID" value="KAL0483789.1"/>
    <property type="molecule type" value="Genomic_DNA"/>
</dbReference>
<organism evidence="9 10">
    <name type="scientific">Acrasis kona</name>
    <dbReference type="NCBI Taxonomy" id="1008807"/>
    <lineage>
        <taxon>Eukaryota</taxon>
        <taxon>Discoba</taxon>
        <taxon>Heterolobosea</taxon>
        <taxon>Tetramitia</taxon>
        <taxon>Eutetramitia</taxon>
        <taxon>Acrasidae</taxon>
        <taxon>Acrasis</taxon>
    </lineage>
</organism>
<evidence type="ECO:0000256" key="1">
    <source>
        <dbReference type="ARBA" id="ARBA00004496"/>
    </source>
</evidence>
<protein>
    <recommendedName>
        <fullName evidence="7">Signal recognition particle 14 kDa protein</fullName>
        <shortName evidence="7">SRP14</shortName>
    </recommendedName>
</protein>
<accession>A0AAW2Z305</accession>
<dbReference type="GO" id="GO:0030942">
    <property type="term" value="F:endoplasmic reticulum signal peptide binding"/>
    <property type="evidence" value="ECO:0007669"/>
    <property type="project" value="UniProtKB-UniRule"/>
</dbReference>
<evidence type="ECO:0000256" key="6">
    <source>
        <dbReference type="ARBA" id="ARBA00023274"/>
    </source>
</evidence>
<dbReference type="InterPro" id="IPR003210">
    <property type="entry name" value="Signal_recog_particle_SRP14"/>
</dbReference>
<dbReference type="AlphaFoldDB" id="A0AAW2Z305"/>
<dbReference type="Gene3D" id="3.30.720.10">
    <property type="entry name" value="Signal recognition particle alu RNA binding heterodimer, srp9/1"/>
    <property type="match status" value="1"/>
</dbReference>
<name>A0AAW2Z305_9EUKA</name>
<comment type="subcellular location">
    <subcellularLocation>
        <location evidence="1 7">Cytoplasm</location>
    </subcellularLocation>
</comment>
<feature type="compositionally biased region" description="Basic residues" evidence="8">
    <location>
        <begin position="68"/>
        <end position="81"/>
    </location>
</feature>
<feature type="compositionally biased region" description="Basic and acidic residues" evidence="8">
    <location>
        <begin position="46"/>
        <end position="67"/>
    </location>
</feature>
<evidence type="ECO:0000313" key="10">
    <source>
        <dbReference type="Proteomes" id="UP001431209"/>
    </source>
</evidence>
<proteinExistence type="inferred from homology"/>
<comment type="subunit">
    <text evidence="7">Heterodimer with SRP9; binds RNA as heterodimer. Component of a signal recognition particle (SRP) complex that consists of a 7SL RNA molecule of 300 nucleotides and six protein subunits: SRP72, SRP68, SRP54, SRP19, SRP14 and SRP9.</text>
</comment>
<feature type="region of interest" description="Disordered" evidence="8">
    <location>
        <begin position="35"/>
        <end position="82"/>
    </location>
</feature>
<feature type="region of interest" description="Disordered" evidence="8">
    <location>
        <begin position="128"/>
        <end position="165"/>
    </location>
</feature>
<evidence type="ECO:0000256" key="4">
    <source>
        <dbReference type="ARBA" id="ARBA00022884"/>
    </source>
</evidence>
<dbReference type="Proteomes" id="UP001431209">
    <property type="component" value="Unassembled WGS sequence"/>
</dbReference>
<sequence>MVFIERPDDFVAEISKLYEKNKGSVWVTLKKYPHKNLDTPVEPQQDENKKKYYKGVPKESNNESSDKKNKKQQPKKKKNAKLGKEGCLVRAVAGDTKISTIIITKEVARFQGFLFNIFSQNFKLKQEAQEKKVDVTNTQKTTPAVTAASTSHAKEVAQKKKKKDI</sequence>
<dbReference type="Pfam" id="PF02290">
    <property type="entry name" value="SRP14"/>
    <property type="match status" value="1"/>
</dbReference>
<dbReference type="PANTHER" id="PTHR12013">
    <property type="entry name" value="SIGNAL RECOGNITION PARTICLE 14 KD PROTEIN"/>
    <property type="match status" value="1"/>
</dbReference>
<dbReference type="GO" id="GO:0006614">
    <property type="term" value="P:SRP-dependent cotranslational protein targeting to membrane"/>
    <property type="evidence" value="ECO:0007669"/>
    <property type="project" value="UniProtKB-UniRule"/>
</dbReference>
<evidence type="ECO:0000256" key="3">
    <source>
        <dbReference type="ARBA" id="ARBA00022490"/>
    </source>
</evidence>